<protein>
    <submittedName>
        <fullName evidence="4">Membrane protein</fullName>
    </submittedName>
</protein>
<dbReference type="KEGG" id="sami:SAMIE_1012190"/>
<dbReference type="EMBL" id="AP018664">
    <property type="protein sequence ID" value="BBD97718.1"/>
    <property type="molecule type" value="Genomic_DNA"/>
</dbReference>
<dbReference type="InterPro" id="IPR058636">
    <property type="entry name" value="Beta-barrel_YknX"/>
</dbReference>
<dbReference type="AlphaFoldDB" id="A0A494W3G6"/>
<dbReference type="SUPFAM" id="SSF111369">
    <property type="entry name" value="HlyD-like secretion proteins"/>
    <property type="match status" value="1"/>
</dbReference>
<keyword evidence="5" id="KW-1185">Reference proteome</keyword>
<dbReference type="Proteomes" id="UP000279959">
    <property type="component" value="Chromosome"/>
</dbReference>
<dbReference type="PANTHER" id="PTHR32347">
    <property type="entry name" value="EFFLUX SYSTEM COMPONENT YKNX-RELATED"/>
    <property type="match status" value="1"/>
</dbReference>
<organism evidence="4 5">
    <name type="scientific">Sphingobium amiense</name>
    <dbReference type="NCBI Taxonomy" id="135719"/>
    <lineage>
        <taxon>Bacteria</taxon>
        <taxon>Pseudomonadati</taxon>
        <taxon>Pseudomonadota</taxon>
        <taxon>Alphaproteobacteria</taxon>
        <taxon>Sphingomonadales</taxon>
        <taxon>Sphingomonadaceae</taxon>
        <taxon>Sphingobium</taxon>
    </lineage>
</organism>
<dbReference type="InterPro" id="IPR050465">
    <property type="entry name" value="UPF0194_transport"/>
</dbReference>
<evidence type="ECO:0000313" key="5">
    <source>
        <dbReference type="Proteomes" id="UP000279959"/>
    </source>
</evidence>
<dbReference type="Gene3D" id="2.40.30.170">
    <property type="match status" value="1"/>
</dbReference>
<name>A0A494W3G6_9SPHN</name>
<sequence>MKAAQAQVALLQHRIDQGVLRAPVDGVVRSRLLEPGDMASPQKAVFAIALADPKWVRVYVNQPDLGRIKPGMAASVVSDSMPDQPVPGRIGYISSVAEFTPKSVETEELRTSLVYEVRVQVEDKANRLRLGQPVTVRINTGNGGAAR</sequence>
<dbReference type="GO" id="GO:0030313">
    <property type="term" value="C:cell envelope"/>
    <property type="evidence" value="ECO:0007669"/>
    <property type="project" value="UniProtKB-SubCell"/>
</dbReference>
<evidence type="ECO:0000259" key="3">
    <source>
        <dbReference type="Pfam" id="PF25990"/>
    </source>
</evidence>
<feature type="domain" description="YknX-like beta-barrel" evidence="3">
    <location>
        <begin position="63"/>
        <end position="138"/>
    </location>
</feature>
<proteinExistence type="predicted"/>
<keyword evidence="2" id="KW-0175">Coiled coil</keyword>
<reference evidence="4 5" key="1">
    <citation type="submission" date="2018-05" db="EMBL/GenBank/DDBJ databases">
        <title>Complete Genome Sequence of the Nonylphenol-Degrading Bacterium Sphingobium amiense DSM 16289T.</title>
        <authorList>
            <person name="Ootsuka M."/>
            <person name="Nishizawa T."/>
            <person name="Ohta H."/>
        </authorList>
    </citation>
    <scope>NUCLEOTIDE SEQUENCE [LARGE SCALE GENOMIC DNA]</scope>
    <source>
        <strain evidence="4 5">DSM 16289</strain>
    </source>
</reference>
<evidence type="ECO:0000256" key="2">
    <source>
        <dbReference type="ARBA" id="ARBA00023054"/>
    </source>
</evidence>
<dbReference type="PANTHER" id="PTHR32347:SF29">
    <property type="entry name" value="UPF0194 MEMBRANE PROTEIN YBHG"/>
    <property type="match status" value="1"/>
</dbReference>
<dbReference type="Gene3D" id="2.40.50.100">
    <property type="match status" value="1"/>
</dbReference>
<evidence type="ECO:0000256" key="1">
    <source>
        <dbReference type="ARBA" id="ARBA00004196"/>
    </source>
</evidence>
<dbReference type="Pfam" id="PF25990">
    <property type="entry name" value="Beta-barrel_YknX"/>
    <property type="match status" value="1"/>
</dbReference>
<gene>
    <name evidence="4" type="ORF">SAMIE_1012190</name>
</gene>
<accession>A0A494W3G6</accession>
<comment type="subcellular location">
    <subcellularLocation>
        <location evidence="1">Cell envelope</location>
    </subcellularLocation>
</comment>
<evidence type="ECO:0000313" key="4">
    <source>
        <dbReference type="EMBL" id="BBD97718.1"/>
    </source>
</evidence>